<reference evidence="1 2" key="1">
    <citation type="submission" date="2013-09" db="EMBL/GenBank/DDBJ databases">
        <authorList>
            <person name="Zeng Z."/>
            <person name="Chen C."/>
        </authorList>
    </citation>
    <scope>NUCLEOTIDE SEQUENCE [LARGE SCALE GENOMIC DNA]</scope>
    <source>
        <strain evidence="1 2">F44-8</strain>
    </source>
</reference>
<organism evidence="1 2">
    <name type="scientific">Flavobacterium beibuense F44-8</name>
    <dbReference type="NCBI Taxonomy" id="1406840"/>
    <lineage>
        <taxon>Bacteria</taxon>
        <taxon>Pseudomonadati</taxon>
        <taxon>Bacteroidota</taxon>
        <taxon>Flavobacteriia</taxon>
        <taxon>Flavobacteriales</taxon>
        <taxon>Flavobacteriaceae</taxon>
        <taxon>Flavobacterium</taxon>
    </lineage>
</organism>
<keyword evidence="2" id="KW-1185">Reference proteome</keyword>
<comment type="caution">
    <text evidence="1">The sequence shown here is derived from an EMBL/GenBank/DDBJ whole genome shotgun (WGS) entry which is preliminary data.</text>
</comment>
<dbReference type="eggNOG" id="ENOG50314XP">
    <property type="taxonomic scope" value="Bacteria"/>
</dbReference>
<evidence type="ECO:0000313" key="2">
    <source>
        <dbReference type="Proteomes" id="UP000030129"/>
    </source>
</evidence>
<sequence length="145" mass="17130">MKNMLTRFFLMLFVVLLGGQGVLNAHPYQGHNGYALDKNVESLALQFDFGFNQDYDASYLKSIPFRTQTEKQNEKFIVTDNEGDDEELVSYKKYLEINNYFTTALYAQTLGYSHRYVKESLPYYSRPLSYFSSYRKYIVFRVIRL</sequence>
<accession>A0A0A2LLJ9</accession>
<name>A0A0A2LLJ9_9FLAO</name>
<dbReference type="Proteomes" id="UP000030129">
    <property type="component" value="Unassembled WGS sequence"/>
</dbReference>
<dbReference type="STRING" id="1406840.Q763_11570"/>
<evidence type="ECO:0000313" key="1">
    <source>
        <dbReference type="EMBL" id="KGO80083.1"/>
    </source>
</evidence>
<gene>
    <name evidence="1" type="ORF">Q763_11570</name>
</gene>
<proteinExistence type="predicted"/>
<dbReference type="EMBL" id="JRLV01000013">
    <property type="protein sequence ID" value="KGO80083.1"/>
    <property type="molecule type" value="Genomic_DNA"/>
</dbReference>
<dbReference type="AlphaFoldDB" id="A0A0A2LLJ9"/>
<protein>
    <submittedName>
        <fullName evidence="1">Uncharacterized protein</fullName>
    </submittedName>
</protein>